<dbReference type="Proteomes" id="UP000003671">
    <property type="component" value="Unassembled WGS sequence"/>
</dbReference>
<accession>C9KNT7</accession>
<dbReference type="GO" id="GO:0005886">
    <property type="term" value="C:plasma membrane"/>
    <property type="evidence" value="ECO:0007669"/>
    <property type="project" value="UniProtKB-SubCell"/>
</dbReference>
<reference evidence="10" key="1">
    <citation type="submission" date="2009-09" db="EMBL/GenBank/DDBJ databases">
        <authorList>
            <person name="Weinstock G."/>
            <person name="Sodergren E."/>
            <person name="Clifton S."/>
            <person name="Fulton L."/>
            <person name="Fulton B."/>
            <person name="Courtney L."/>
            <person name="Fronick C."/>
            <person name="Harrison M."/>
            <person name="Strong C."/>
            <person name="Farmer C."/>
            <person name="Delahaunty K."/>
            <person name="Markovic C."/>
            <person name="Hall O."/>
            <person name="Minx P."/>
            <person name="Tomlinson C."/>
            <person name="Mitreva M."/>
            <person name="Nelson J."/>
            <person name="Hou S."/>
            <person name="Wollam A."/>
            <person name="Pepin K.H."/>
            <person name="Johnson M."/>
            <person name="Bhonagiri V."/>
            <person name="Nash W.E."/>
            <person name="Warren W."/>
            <person name="Chinwalla A."/>
            <person name="Mardis E.R."/>
            <person name="Wilson R.K."/>
        </authorList>
    </citation>
    <scope>NUCLEOTIDE SEQUENCE [LARGE SCALE GENOMIC DNA]</scope>
    <source>
        <strain evidence="10">DSM 20544</strain>
    </source>
</reference>
<dbReference type="eggNOG" id="COG0842">
    <property type="taxonomic scope" value="Bacteria"/>
</dbReference>
<organism evidence="10 11">
    <name type="scientific">Mitsuokella multacida DSM 20544</name>
    <dbReference type="NCBI Taxonomy" id="500635"/>
    <lineage>
        <taxon>Bacteria</taxon>
        <taxon>Bacillati</taxon>
        <taxon>Bacillota</taxon>
        <taxon>Negativicutes</taxon>
        <taxon>Selenomonadales</taxon>
        <taxon>Selenomonadaceae</taxon>
        <taxon>Mitsuokella</taxon>
    </lineage>
</organism>
<protein>
    <submittedName>
        <fullName evidence="10">ABC-2 type transporter</fullName>
    </submittedName>
</protein>
<feature type="transmembrane region" description="Helical" evidence="8">
    <location>
        <begin position="177"/>
        <end position="200"/>
    </location>
</feature>
<feature type="transmembrane region" description="Helical" evidence="8">
    <location>
        <begin position="27"/>
        <end position="45"/>
    </location>
</feature>
<evidence type="ECO:0000313" key="11">
    <source>
        <dbReference type="Proteomes" id="UP000003671"/>
    </source>
</evidence>
<dbReference type="EMBL" id="ABWK02000018">
    <property type="protein sequence ID" value="EEX68433.1"/>
    <property type="molecule type" value="Genomic_DNA"/>
</dbReference>
<evidence type="ECO:0000256" key="7">
    <source>
        <dbReference type="ARBA" id="ARBA00023136"/>
    </source>
</evidence>
<dbReference type="PANTHER" id="PTHR30294:SF29">
    <property type="entry name" value="MULTIDRUG ABC TRANSPORTER PERMEASE YBHS-RELATED"/>
    <property type="match status" value="1"/>
</dbReference>
<dbReference type="InterPro" id="IPR047817">
    <property type="entry name" value="ABC2_TM_bact-type"/>
</dbReference>
<dbReference type="Pfam" id="PF12698">
    <property type="entry name" value="ABC2_membrane_3"/>
    <property type="match status" value="1"/>
</dbReference>
<dbReference type="PATRIC" id="fig|500635.8.peg.1575"/>
<dbReference type="RefSeq" id="WP_005841805.1">
    <property type="nucleotide sequence ID" value="NZ_GG697142.2"/>
</dbReference>
<dbReference type="STRING" id="500635.MITSMUL_04889"/>
<keyword evidence="6 8" id="KW-1133">Transmembrane helix</keyword>
<evidence type="ECO:0000256" key="5">
    <source>
        <dbReference type="ARBA" id="ARBA00022692"/>
    </source>
</evidence>
<keyword evidence="4" id="KW-1003">Cell membrane</keyword>
<evidence type="ECO:0000256" key="3">
    <source>
        <dbReference type="ARBA" id="ARBA00022448"/>
    </source>
</evidence>
<evidence type="ECO:0000259" key="9">
    <source>
        <dbReference type="PROSITE" id="PS51012"/>
    </source>
</evidence>
<evidence type="ECO:0000256" key="6">
    <source>
        <dbReference type="ARBA" id="ARBA00022989"/>
    </source>
</evidence>
<dbReference type="Gene3D" id="3.40.1710.10">
    <property type="entry name" value="abc type-2 transporter like domain"/>
    <property type="match status" value="1"/>
</dbReference>
<evidence type="ECO:0000313" key="10">
    <source>
        <dbReference type="EMBL" id="EEX68433.1"/>
    </source>
</evidence>
<evidence type="ECO:0000256" key="1">
    <source>
        <dbReference type="ARBA" id="ARBA00004651"/>
    </source>
</evidence>
<sequence length="373" mass="41204">MTKGFWRRLIALTRKETRELLRDNSSLALGVVLPLVLILIIGYGMSLDVKEVPTAVVLEDSSPFAREAVRFTQGSEYFAPVYVTSLSEGEAMLRRHEVDAMLVVPPDFSARFAEGRAKMQVILNGTEATTAMSAQGYFEAGVLTWATGEGAKRGLSPGGIAIESRIWFNDANTSTWFYVPGILMLVLTISGVFLTSVVMAREWERGTFESLFVTPMKILELILAKTIPYFVIAMLGMVLCLVVGRGLYDLPMLGSLVLILGESMLYLVVALGIGLVISGLTKNQFLACHVSLMISFLPSVVLTGFLFDLHAEPMAIRVVSSLIPTTYYLELMKSLFLSGNYWPLIVRDTAVLLAFALFFLGWAFRITRKKVEP</sequence>
<keyword evidence="5 8" id="KW-0812">Transmembrane</keyword>
<feature type="transmembrane region" description="Helical" evidence="8">
    <location>
        <begin position="221"/>
        <end position="244"/>
    </location>
</feature>
<keyword evidence="7 8" id="KW-0472">Membrane</keyword>
<keyword evidence="11" id="KW-1185">Reference proteome</keyword>
<feature type="transmembrane region" description="Helical" evidence="8">
    <location>
        <begin position="341"/>
        <end position="364"/>
    </location>
</feature>
<keyword evidence="3" id="KW-0813">Transport</keyword>
<evidence type="ECO:0000256" key="4">
    <source>
        <dbReference type="ARBA" id="ARBA00022475"/>
    </source>
</evidence>
<gene>
    <name evidence="10" type="ORF">MITSMUL_04889</name>
</gene>
<dbReference type="GeneID" id="93481865"/>
<dbReference type="PROSITE" id="PS51012">
    <property type="entry name" value="ABC_TM2"/>
    <property type="match status" value="1"/>
</dbReference>
<dbReference type="GO" id="GO:0140359">
    <property type="term" value="F:ABC-type transporter activity"/>
    <property type="evidence" value="ECO:0007669"/>
    <property type="project" value="InterPro"/>
</dbReference>
<dbReference type="InterPro" id="IPR051449">
    <property type="entry name" value="ABC-2_transporter_component"/>
</dbReference>
<feature type="domain" description="ABC transmembrane type-2" evidence="9">
    <location>
        <begin position="119"/>
        <end position="370"/>
    </location>
</feature>
<dbReference type="InterPro" id="IPR013525">
    <property type="entry name" value="ABC2_TM"/>
</dbReference>
<evidence type="ECO:0000256" key="2">
    <source>
        <dbReference type="ARBA" id="ARBA00007783"/>
    </source>
</evidence>
<proteinExistence type="inferred from homology"/>
<name>C9KNT7_9FIRM</name>
<feature type="transmembrane region" description="Helical" evidence="8">
    <location>
        <begin position="285"/>
        <end position="307"/>
    </location>
</feature>
<comment type="caution">
    <text evidence="10">The sequence shown here is derived from an EMBL/GenBank/DDBJ whole genome shotgun (WGS) entry which is preliminary data.</text>
</comment>
<comment type="subcellular location">
    <subcellularLocation>
        <location evidence="1">Cell membrane</location>
        <topology evidence="1">Multi-pass membrane protein</topology>
    </subcellularLocation>
</comment>
<dbReference type="AlphaFoldDB" id="C9KNT7"/>
<feature type="transmembrane region" description="Helical" evidence="8">
    <location>
        <begin position="256"/>
        <end position="278"/>
    </location>
</feature>
<evidence type="ECO:0000256" key="8">
    <source>
        <dbReference type="SAM" id="Phobius"/>
    </source>
</evidence>
<comment type="similarity">
    <text evidence="2">Belongs to the ABC-2 integral membrane protein family.</text>
</comment>
<dbReference type="PANTHER" id="PTHR30294">
    <property type="entry name" value="MEMBRANE COMPONENT OF ABC TRANSPORTER YHHJ-RELATED"/>
    <property type="match status" value="1"/>
</dbReference>
<dbReference type="HOGENOM" id="CLU_039483_8_3_9"/>